<dbReference type="RefSeq" id="XP_008720046.1">
    <property type="nucleotide sequence ID" value="XM_008721824.1"/>
</dbReference>
<keyword evidence="6" id="KW-0378">Hydrolase</keyword>
<feature type="region of interest" description="Disordered" evidence="12">
    <location>
        <begin position="558"/>
        <end position="655"/>
    </location>
</feature>
<keyword evidence="16" id="KW-1185">Reference proteome</keyword>
<evidence type="ECO:0000256" key="5">
    <source>
        <dbReference type="ARBA" id="ARBA00022792"/>
    </source>
</evidence>
<dbReference type="PANTHER" id="PTHR23070">
    <property type="entry name" value="BCS1 AAA-TYPE ATPASE"/>
    <property type="match status" value="1"/>
</dbReference>
<dbReference type="EMBL" id="KB822723">
    <property type="protein sequence ID" value="ETN37877.1"/>
    <property type="molecule type" value="Genomic_DNA"/>
</dbReference>
<evidence type="ECO:0000256" key="8">
    <source>
        <dbReference type="ARBA" id="ARBA00022989"/>
    </source>
</evidence>
<feature type="domain" description="AAA+ ATPase" evidence="13">
    <location>
        <begin position="280"/>
        <end position="462"/>
    </location>
</feature>
<dbReference type="Pfam" id="PF25426">
    <property type="entry name" value="AAA_lid_BCS1"/>
    <property type="match status" value="1"/>
</dbReference>
<evidence type="ECO:0000256" key="2">
    <source>
        <dbReference type="ARBA" id="ARBA00007448"/>
    </source>
</evidence>
<evidence type="ECO:0000256" key="1">
    <source>
        <dbReference type="ARBA" id="ARBA00004434"/>
    </source>
</evidence>
<accession>W2RN62</accession>
<sequence>MDPSRRRPAAGPVAAVSSFSSTAIELPEYIVSTFMPSLQPLLAKYPLAFRMIGVVLALWYFGPLSRIQSLWTRFSSLLVSSVNVASDEDLFDYLVTHLSEANTIRADQSLNALSNAPRETPRRGMREPPEESNRRATANNEPPKLKYEQTQGTQLFIHRRRLFWAVRKPGEGHTFTGSRYKIAENLSISCLGRSTTPIKQFLEHIYRLNKDKERTLTIIRRPYSSGYSSRLAWSRITAKPRRALDTVILDTMQKEMVIHDIEEYMDDSTSSFYGRHGIPYRRGYLFHGPPGVGKTSFALALANKFNLDVYVLTLLDQNLSDSDLISLLNQLPGRSLLLLEDIDTAGLSSRKPKSTVSANTGPASRGTRGGPRGGMGSLAPGRRGNQRAEQKQKASETADSDDEEGGALSSKVSLSGLLNAIDGVAAPEGHILIMTTNKPHELDDALVRAGRISVRVKFENASREQAREIFRRMYRDPSDEAPTSITSIAAAAKKTSITASYSVTESDAEIDALAAQFAETLPEKEFSPADLQDYLLVHKKSPKRAIEGLREWMGRAREEMARKDEEKEVEREVRRERKRREDEGWKETLREVMRAEKDGQKEDKPAEGKADRGDEEDEGRMENMSEDVKGSAKVQAAGLAVGSEAVDASKSGEGA</sequence>
<gene>
    <name evidence="15" type="ORF">HMPREF1541_07500</name>
</gene>
<dbReference type="InterPro" id="IPR003593">
    <property type="entry name" value="AAA+_ATPase"/>
</dbReference>
<keyword evidence="10" id="KW-0472">Membrane</keyword>
<feature type="compositionally biased region" description="Basic and acidic residues" evidence="12">
    <location>
        <begin position="386"/>
        <end position="396"/>
    </location>
</feature>
<feature type="compositionally biased region" description="Basic and acidic residues" evidence="12">
    <location>
        <begin position="620"/>
        <end position="630"/>
    </location>
</feature>
<evidence type="ECO:0000256" key="6">
    <source>
        <dbReference type="ARBA" id="ARBA00022801"/>
    </source>
</evidence>
<dbReference type="InterPro" id="IPR003959">
    <property type="entry name" value="ATPase_AAA_core"/>
</dbReference>
<keyword evidence="4" id="KW-0547">Nucleotide-binding</keyword>
<proteinExistence type="inferred from homology"/>
<dbReference type="Pfam" id="PF00004">
    <property type="entry name" value="AAA"/>
    <property type="match status" value="2"/>
</dbReference>
<keyword evidence="9" id="KW-0496">Mitochondrion</keyword>
<dbReference type="STRING" id="1220924.W2RN62"/>
<feature type="region of interest" description="Disordered" evidence="12">
    <location>
        <begin position="348"/>
        <end position="408"/>
    </location>
</feature>
<dbReference type="GO" id="GO:0016887">
    <property type="term" value="F:ATP hydrolysis activity"/>
    <property type="evidence" value="ECO:0007669"/>
    <property type="project" value="InterPro"/>
</dbReference>
<evidence type="ECO:0000256" key="11">
    <source>
        <dbReference type="ARBA" id="ARBA00048778"/>
    </source>
</evidence>
<organism evidence="15 16">
    <name type="scientific">Cyphellophora europaea (strain CBS 101466)</name>
    <name type="common">Phialophora europaea</name>
    <dbReference type="NCBI Taxonomy" id="1220924"/>
    <lineage>
        <taxon>Eukaryota</taxon>
        <taxon>Fungi</taxon>
        <taxon>Dikarya</taxon>
        <taxon>Ascomycota</taxon>
        <taxon>Pezizomycotina</taxon>
        <taxon>Eurotiomycetes</taxon>
        <taxon>Chaetothyriomycetidae</taxon>
        <taxon>Chaetothyriales</taxon>
        <taxon>Cyphellophoraceae</taxon>
        <taxon>Cyphellophora</taxon>
    </lineage>
</organism>
<dbReference type="InterPro" id="IPR050747">
    <property type="entry name" value="Mitochondrial_chaperone_BCS1"/>
</dbReference>
<dbReference type="Proteomes" id="UP000030752">
    <property type="component" value="Unassembled WGS sequence"/>
</dbReference>
<dbReference type="GO" id="GO:0005524">
    <property type="term" value="F:ATP binding"/>
    <property type="evidence" value="ECO:0007669"/>
    <property type="project" value="UniProtKB-KW"/>
</dbReference>
<feature type="compositionally biased region" description="Gly residues" evidence="12">
    <location>
        <begin position="367"/>
        <end position="376"/>
    </location>
</feature>
<dbReference type="OrthoDB" id="10251412at2759"/>
<comment type="similarity">
    <text evidence="2">Belongs to the AAA ATPase family. BCS1 subfamily.</text>
</comment>
<evidence type="ECO:0000256" key="9">
    <source>
        <dbReference type="ARBA" id="ARBA00023128"/>
    </source>
</evidence>
<evidence type="ECO:0000256" key="3">
    <source>
        <dbReference type="ARBA" id="ARBA00022692"/>
    </source>
</evidence>
<keyword evidence="7" id="KW-0067">ATP-binding</keyword>
<evidence type="ECO:0000256" key="10">
    <source>
        <dbReference type="ARBA" id="ARBA00023136"/>
    </source>
</evidence>
<comment type="catalytic activity">
    <reaction evidence="11">
        <text>ATP + H2O = ADP + phosphate + H(+)</text>
        <dbReference type="Rhea" id="RHEA:13065"/>
        <dbReference type="ChEBI" id="CHEBI:15377"/>
        <dbReference type="ChEBI" id="CHEBI:15378"/>
        <dbReference type="ChEBI" id="CHEBI:30616"/>
        <dbReference type="ChEBI" id="CHEBI:43474"/>
        <dbReference type="ChEBI" id="CHEBI:456216"/>
    </reaction>
    <physiologicalReaction direction="left-to-right" evidence="11">
        <dbReference type="Rhea" id="RHEA:13066"/>
    </physiologicalReaction>
</comment>
<dbReference type="GO" id="GO:0005743">
    <property type="term" value="C:mitochondrial inner membrane"/>
    <property type="evidence" value="ECO:0007669"/>
    <property type="project" value="UniProtKB-SubCell"/>
</dbReference>
<evidence type="ECO:0000256" key="12">
    <source>
        <dbReference type="SAM" id="MobiDB-lite"/>
    </source>
</evidence>
<feature type="domain" description="BCS1 N-terminal" evidence="14">
    <location>
        <begin position="53"/>
        <end position="247"/>
    </location>
</feature>
<evidence type="ECO:0008006" key="17">
    <source>
        <dbReference type="Google" id="ProtNLM"/>
    </source>
</evidence>
<evidence type="ECO:0000313" key="15">
    <source>
        <dbReference type="EMBL" id="ETN37877.1"/>
    </source>
</evidence>
<dbReference type="InterPro" id="IPR027417">
    <property type="entry name" value="P-loop_NTPase"/>
</dbReference>
<dbReference type="eggNOG" id="KOG0743">
    <property type="taxonomic scope" value="Eukaryota"/>
</dbReference>
<dbReference type="VEuPathDB" id="FungiDB:HMPREF1541_07500"/>
<comment type="subcellular location">
    <subcellularLocation>
        <location evidence="1">Mitochondrion inner membrane</location>
        <topology evidence="1">Single-pass membrane protein</topology>
    </subcellularLocation>
</comment>
<evidence type="ECO:0000256" key="4">
    <source>
        <dbReference type="ARBA" id="ARBA00022741"/>
    </source>
</evidence>
<dbReference type="InterPro" id="IPR057495">
    <property type="entry name" value="AAA_lid_BCS1"/>
</dbReference>
<name>W2RN62_CYPE1</name>
<feature type="compositionally biased region" description="Basic and acidic residues" evidence="12">
    <location>
        <begin position="558"/>
        <end position="612"/>
    </location>
</feature>
<dbReference type="SMART" id="SM01024">
    <property type="entry name" value="BCS1_N"/>
    <property type="match status" value="1"/>
</dbReference>
<feature type="region of interest" description="Disordered" evidence="12">
    <location>
        <begin position="109"/>
        <end position="149"/>
    </location>
</feature>
<dbReference type="InterPro" id="IPR014851">
    <property type="entry name" value="BCS1_N"/>
</dbReference>
<reference evidence="15 16" key="1">
    <citation type="submission" date="2013-03" db="EMBL/GenBank/DDBJ databases">
        <title>The Genome Sequence of Phialophora europaea CBS 101466.</title>
        <authorList>
            <consortium name="The Broad Institute Genomics Platform"/>
            <person name="Cuomo C."/>
            <person name="de Hoog S."/>
            <person name="Gorbushina A."/>
            <person name="Walker B."/>
            <person name="Young S.K."/>
            <person name="Zeng Q."/>
            <person name="Gargeya S."/>
            <person name="Fitzgerald M."/>
            <person name="Haas B."/>
            <person name="Abouelleil A."/>
            <person name="Allen A.W."/>
            <person name="Alvarado L."/>
            <person name="Arachchi H.M."/>
            <person name="Berlin A.M."/>
            <person name="Chapman S.B."/>
            <person name="Gainer-Dewar J."/>
            <person name="Goldberg J."/>
            <person name="Griggs A."/>
            <person name="Gujja S."/>
            <person name="Hansen M."/>
            <person name="Howarth C."/>
            <person name="Imamovic A."/>
            <person name="Ireland A."/>
            <person name="Larimer J."/>
            <person name="McCowan C."/>
            <person name="Murphy C."/>
            <person name="Pearson M."/>
            <person name="Poon T.W."/>
            <person name="Priest M."/>
            <person name="Roberts A."/>
            <person name="Saif S."/>
            <person name="Shea T."/>
            <person name="Sisk P."/>
            <person name="Sykes S."/>
            <person name="Wortman J."/>
            <person name="Nusbaum C."/>
            <person name="Birren B."/>
        </authorList>
    </citation>
    <scope>NUCLEOTIDE SEQUENCE [LARGE SCALE GENOMIC DNA]</scope>
    <source>
        <strain evidence="15 16">CBS 101466</strain>
    </source>
</reference>
<dbReference type="HOGENOM" id="CLU_010189_4_2_1"/>
<keyword evidence="5" id="KW-0999">Mitochondrion inner membrane</keyword>
<keyword evidence="3" id="KW-0812">Transmembrane</keyword>
<dbReference type="InParanoid" id="W2RN62"/>
<dbReference type="AlphaFoldDB" id="W2RN62"/>
<dbReference type="SUPFAM" id="SSF52540">
    <property type="entry name" value="P-loop containing nucleoside triphosphate hydrolases"/>
    <property type="match status" value="1"/>
</dbReference>
<evidence type="ECO:0000313" key="16">
    <source>
        <dbReference type="Proteomes" id="UP000030752"/>
    </source>
</evidence>
<feature type="compositionally biased region" description="Basic and acidic residues" evidence="12">
    <location>
        <begin position="119"/>
        <end position="134"/>
    </location>
</feature>
<evidence type="ECO:0000259" key="14">
    <source>
        <dbReference type="SMART" id="SM01024"/>
    </source>
</evidence>
<dbReference type="Pfam" id="PF08740">
    <property type="entry name" value="BCS1_N"/>
    <property type="match status" value="1"/>
</dbReference>
<protein>
    <recommendedName>
        <fullName evidence="17">AAA+ ATPase domain-containing protein</fullName>
    </recommendedName>
</protein>
<dbReference type="SMART" id="SM00382">
    <property type="entry name" value="AAA"/>
    <property type="match status" value="1"/>
</dbReference>
<evidence type="ECO:0000259" key="13">
    <source>
        <dbReference type="SMART" id="SM00382"/>
    </source>
</evidence>
<dbReference type="GeneID" id="19974839"/>
<keyword evidence="8" id="KW-1133">Transmembrane helix</keyword>
<dbReference type="Gene3D" id="3.40.50.300">
    <property type="entry name" value="P-loop containing nucleotide triphosphate hydrolases"/>
    <property type="match status" value="1"/>
</dbReference>
<evidence type="ECO:0000256" key="7">
    <source>
        <dbReference type="ARBA" id="ARBA00022840"/>
    </source>
</evidence>